<feature type="compositionally biased region" description="Basic and acidic residues" evidence="1">
    <location>
        <begin position="585"/>
        <end position="595"/>
    </location>
</feature>
<dbReference type="InterPro" id="IPR025486">
    <property type="entry name" value="DUF4378"/>
</dbReference>
<dbReference type="Gramene" id="Aco004850.1.mrna1">
    <property type="protein sequence ID" value="Aco004850.1.mrna1"/>
    <property type="gene ID" value="Aco004850.1.path1"/>
</dbReference>
<feature type="region of interest" description="Disordered" evidence="1">
    <location>
        <begin position="350"/>
        <end position="397"/>
    </location>
</feature>
<reference evidence="5" key="2">
    <citation type="submission" date="2025-08" db="UniProtKB">
        <authorList>
            <consortium name="RefSeq"/>
        </authorList>
    </citation>
    <scope>IDENTIFICATION</scope>
    <source>
        <tissue evidence="5">Leaf</tissue>
    </source>
</reference>
<feature type="compositionally biased region" description="Basic and acidic residues" evidence="1">
    <location>
        <begin position="374"/>
        <end position="385"/>
    </location>
</feature>
<dbReference type="OrthoDB" id="1929599at2759"/>
<dbReference type="PANTHER" id="PTHR31680">
    <property type="entry name" value="LONGIFOLIA PROTEIN"/>
    <property type="match status" value="1"/>
</dbReference>
<feature type="compositionally biased region" description="Polar residues" evidence="1">
    <location>
        <begin position="728"/>
        <end position="737"/>
    </location>
</feature>
<keyword evidence="4" id="KW-1185">Reference proteome</keyword>
<dbReference type="Pfam" id="PF14309">
    <property type="entry name" value="DUF4378"/>
    <property type="match status" value="1"/>
</dbReference>
<evidence type="ECO:0000259" key="3">
    <source>
        <dbReference type="Pfam" id="PF14383"/>
    </source>
</evidence>
<sequence>MSAKFLHAFGDENRDLQRQIGCMTGIFQLFDRQSLLAGGRLNGNPHPHPHRRLTSGRILLNSASVGAQRAACSPQMPFEKTLCKSWNENQRVSLESLRTTSFSSSSSSSSSSLEYKSPQQELTSVDRIVFPDKPIKSLPKEKNSEPSVGPAQSVRQPVGRRDVDVVRDSMYKDAVRSLSIKTSTREEVKSHLKNYKDSPRPMQLSTMSANDYHSGKSPAGTDLDESLRVLVRLKEAPWNNFSEASQPARLSYDARDTSSLLPQDRPRFSCDGREASSRLRELARLSLDGRDGCLRNANLESKHNPVLTDLERSGMNLQQELQSNKRPPSIVAKLMGLEGMPNSNLVQVGADESSETQRGDQNIDMTTNTSQVSQERKQHQTKQSEKTFPNRPMSNSQLPIETAPWKQQDRARISQKTPFRLREAHIKQQQHVSVYSDIENRLKELEFQQSNRDLRALKQILDSMQAKGLLETNRNKAPAADEEKLRSTNAQSAQISHSSPALTKKNISPRTFNSPIVIMKPAKSINLSSAFAASIIPGEALPGLPQLRTRDQINKSQTSINKKKVKDLTPKVSPRVFPPHPASSTDKKCIGKNEENGSQNYRLKRMPTSSRQQQSPRENNGNLEKYPSSTSPRLQQKKLDAGRRSRSPIPSSESNKSQKQSSNRNTTDSVSPRNKLRRRPAQAQECDDDQLSETSGTRSLRSDSNISLASQVDVEVTSADKSKEMNISFVQQGSRSPSGRKARKAAAVLKNKKSMSCSNEDALTIELATVPVEQPSPVPVLDVAHNQEDSTFPSEDNTANANIDDKVKTSDNRKLEDKPETPLQKSRPSSEFTDRKLKNIENLLQKLTQLSSTDNKDPATDHIASLCETQSPDHRYVSEILIASGLLMKDLSSAPIQLHPSGYPINPDLFLVLEQTKSSSLFKPDNIRESRKQRKTDLDKLRRKLVFDSVNELLIQKLQLTSPSPLPEIFYRTKRISNKFPNGQRLLKELCSEIEGIKTDGGSCNDDSNLIANEAVMMQSEGWTDFSKEVPWVVLEIERSIFKELIDEVVCKEAVYGSQGKTTRSKKQLFT</sequence>
<feature type="compositionally biased region" description="Low complexity" evidence="1">
    <location>
        <begin position="101"/>
        <end position="112"/>
    </location>
</feature>
<name>A0A6P5F7K9_ANACO</name>
<feature type="compositionally biased region" description="Polar residues" evidence="1">
    <location>
        <begin position="596"/>
        <end position="634"/>
    </location>
</feature>
<proteinExistence type="predicted"/>
<feature type="compositionally biased region" description="Polar residues" evidence="1">
    <location>
        <begin position="692"/>
        <end position="710"/>
    </location>
</feature>
<feature type="compositionally biased region" description="Basic and acidic residues" evidence="1">
    <location>
        <begin position="129"/>
        <end position="144"/>
    </location>
</feature>
<feature type="region of interest" description="Disordered" evidence="1">
    <location>
        <begin position="97"/>
        <end position="161"/>
    </location>
</feature>
<feature type="compositionally biased region" description="Low complexity" evidence="1">
    <location>
        <begin position="647"/>
        <end position="663"/>
    </location>
</feature>
<feature type="compositionally biased region" description="Polar residues" evidence="1">
    <location>
        <begin position="359"/>
        <end position="373"/>
    </location>
</feature>
<dbReference type="PANTHER" id="PTHR31680:SF4">
    <property type="entry name" value="LONGIFOLIA PROTEIN"/>
    <property type="match status" value="1"/>
</dbReference>
<dbReference type="RefSeq" id="XP_020091592.1">
    <property type="nucleotide sequence ID" value="XM_020236003.1"/>
</dbReference>
<feature type="compositionally biased region" description="Basic and acidic residues" evidence="1">
    <location>
        <begin position="803"/>
        <end position="820"/>
    </location>
</feature>
<feature type="compositionally biased region" description="Polar residues" evidence="1">
    <location>
        <begin position="789"/>
        <end position="801"/>
    </location>
</feature>
<feature type="compositionally biased region" description="Polar residues" evidence="1">
    <location>
        <begin position="487"/>
        <end position="507"/>
    </location>
</feature>
<evidence type="ECO:0000313" key="4">
    <source>
        <dbReference type="Proteomes" id="UP000515123"/>
    </source>
</evidence>
<reference evidence="4" key="1">
    <citation type="journal article" date="2015" name="Nat. Genet.">
        <title>The pineapple genome and the evolution of CAM photosynthesis.</title>
        <authorList>
            <person name="Ming R."/>
            <person name="VanBuren R."/>
            <person name="Wai C.M."/>
            <person name="Tang H."/>
            <person name="Schatz M.C."/>
            <person name="Bowers J.E."/>
            <person name="Lyons E."/>
            <person name="Wang M.L."/>
            <person name="Chen J."/>
            <person name="Biggers E."/>
            <person name="Zhang J."/>
            <person name="Huang L."/>
            <person name="Zhang L."/>
            <person name="Miao W."/>
            <person name="Zhang J."/>
            <person name="Ye Z."/>
            <person name="Miao C."/>
            <person name="Lin Z."/>
            <person name="Wang H."/>
            <person name="Zhou H."/>
            <person name="Yim W.C."/>
            <person name="Priest H.D."/>
            <person name="Zheng C."/>
            <person name="Woodhouse M."/>
            <person name="Edger P.P."/>
            <person name="Guyot R."/>
            <person name="Guo H.B."/>
            <person name="Guo H."/>
            <person name="Zheng G."/>
            <person name="Singh R."/>
            <person name="Sharma A."/>
            <person name="Min X."/>
            <person name="Zheng Y."/>
            <person name="Lee H."/>
            <person name="Gurtowski J."/>
            <person name="Sedlazeck F.J."/>
            <person name="Harkess A."/>
            <person name="McKain M.R."/>
            <person name="Liao Z."/>
            <person name="Fang J."/>
            <person name="Liu J."/>
            <person name="Zhang X."/>
            <person name="Zhang Q."/>
            <person name="Hu W."/>
            <person name="Qin Y."/>
            <person name="Wang K."/>
            <person name="Chen L.Y."/>
            <person name="Shirley N."/>
            <person name="Lin Y.R."/>
            <person name="Liu L.Y."/>
            <person name="Hernandez A.G."/>
            <person name="Wright C.L."/>
            <person name="Bulone V."/>
            <person name="Tuskan G.A."/>
            <person name="Heath K."/>
            <person name="Zee F."/>
            <person name="Moore P.H."/>
            <person name="Sunkar R."/>
            <person name="Leebens-Mack J.H."/>
            <person name="Mockler T."/>
            <person name="Bennetzen J.L."/>
            <person name="Freeling M."/>
            <person name="Sankoff D."/>
            <person name="Paterson A.H."/>
            <person name="Zhu X."/>
            <person name="Yang X."/>
            <person name="Smith J.A."/>
            <person name="Cushman J.C."/>
            <person name="Paull R.E."/>
            <person name="Yu Q."/>
        </authorList>
    </citation>
    <scope>NUCLEOTIDE SEQUENCE [LARGE SCALE GENOMIC DNA]</scope>
    <source>
        <strain evidence="4">cv. F153</strain>
    </source>
</reference>
<feature type="region of interest" description="Disordered" evidence="1">
    <location>
        <begin position="469"/>
        <end position="507"/>
    </location>
</feature>
<accession>A0A6P5F7K9</accession>
<feature type="region of interest" description="Disordered" evidence="1">
    <location>
        <begin position="788"/>
        <end position="835"/>
    </location>
</feature>
<dbReference type="InterPro" id="IPR033334">
    <property type="entry name" value="LNG1/2"/>
</dbReference>
<protein>
    <submittedName>
        <fullName evidence="5">Protein LONGIFOLIA 1-like</fullName>
    </submittedName>
</protein>
<dbReference type="GO" id="GO:0051513">
    <property type="term" value="P:regulation of monopolar cell growth"/>
    <property type="evidence" value="ECO:0007669"/>
    <property type="project" value="InterPro"/>
</dbReference>
<feature type="compositionally biased region" description="Polar residues" evidence="1">
    <location>
        <begin position="113"/>
        <end position="123"/>
    </location>
</feature>
<dbReference type="GeneID" id="109712443"/>
<evidence type="ECO:0000256" key="1">
    <source>
        <dbReference type="SAM" id="MobiDB-lite"/>
    </source>
</evidence>
<dbReference type="Proteomes" id="UP000515123">
    <property type="component" value="Linkage group 7"/>
</dbReference>
<dbReference type="AlphaFoldDB" id="A0A6P5F7K9"/>
<evidence type="ECO:0000313" key="5">
    <source>
        <dbReference type="RefSeq" id="XP_020091592.1"/>
    </source>
</evidence>
<feature type="domain" description="DUF3741" evidence="3">
    <location>
        <begin position="326"/>
        <end position="344"/>
    </location>
</feature>
<dbReference type="InterPro" id="IPR032795">
    <property type="entry name" value="DUF3741-assoc"/>
</dbReference>
<gene>
    <name evidence="5" type="primary">LOC109712443</name>
</gene>
<organism evidence="4 5">
    <name type="scientific">Ananas comosus</name>
    <name type="common">Pineapple</name>
    <name type="synonym">Ananas ananas</name>
    <dbReference type="NCBI Taxonomy" id="4615"/>
    <lineage>
        <taxon>Eukaryota</taxon>
        <taxon>Viridiplantae</taxon>
        <taxon>Streptophyta</taxon>
        <taxon>Embryophyta</taxon>
        <taxon>Tracheophyta</taxon>
        <taxon>Spermatophyta</taxon>
        <taxon>Magnoliopsida</taxon>
        <taxon>Liliopsida</taxon>
        <taxon>Poales</taxon>
        <taxon>Bromeliaceae</taxon>
        <taxon>Bromelioideae</taxon>
        <taxon>Ananas</taxon>
    </lineage>
</organism>
<feature type="domain" description="DUF4378" evidence="2">
    <location>
        <begin position="873"/>
        <end position="1048"/>
    </location>
</feature>
<dbReference type="Pfam" id="PF14383">
    <property type="entry name" value="VARLMGL"/>
    <property type="match status" value="1"/>
</dbReference>
<evidence type="ECO:0000259" key="2">
    <source>
        <dbReference type="Pfam" id="PF14309"/>
    </source>
</evidence>
<feature type="region of interest" description="Disordered" evidence="1">
    <location>
        <begin position="555"/>
        <end position="741"/>
    </location>
</feature>